<evidence type="ECO:0000256" key="1">
    <source>
        <dbReference type="SAM" id="Phobius"/>
    </source>
</evidence>
<organism evidence="2">
    <name type="scientific">viral metagenome</name>
    <dbReference type="NCBI Taxonomy" id="1070528"/>
    <lineage>
        <taxon>unclassified sequences</taxon>
        <taxon>metagenomes</taxon>
        <taxon>organismal metagenomes</taxon>
    </lineage>
</organism>
<name>A0A6C0KN03_9ZZZZ</name>
<evidence type="ECO:0000313" key="2">
    <source>
        <dbReference type="EMBL" id="QHU18999.1"/>
    </source>
</evidence>
<dbReference type="AlphaFoldDB" id="A0A6C0KN03"/>
<keyword evidence="1" id="KW-1133">Transmembrane helix</keyword>
<protein>
    <submittedName>
        <fullName evidence="2">Uncharacterized protein</fullName>
    </submittedName>
</protein>
<sequence length="82" mass="9203">MYLNKFLNSKTGNIVMSILLGFGLASLFRSVCKGKNCKIITAPPMEELDGMTYKFDGKCYKMEKSAVKCNNKKTIVDIHNFA</sequence>
<accession>A0A6C0KN03</accession>
<keyword evidence="1" id="KW-0472">Membrane</keyword>
<reference evidence="2" key="1">
    <citation type="journal article" date="2020" name="Nature">
        <title>Giant virus diversity and host interactions through global metagenomics.</title>
        <authorList>
            <person name="Schulz F."/>
            <person name="Roux S."/>
            <person name="Paez-Espino D."/>
            <person name="Jungbluth S."/>
            <person name="Walsh D.A."/>
            <person name="Denef V.J."/>
            <person name="McMahon K.D."/>
            <person name="Konstantinidis K.T."/>
            <person name="Eloe-Fadrosh E.A."/>
            <person name="Kyrpides N.C."/>
            <person name="Woyke T."/>
        </authorList>
    </citation>
    <scope>NUCLEOTIDE SEQUENCE</scope>
    <source>
        <strain evidence="2">GVMAG-S-3300013014-104</strain>
    </source>
</reference>
<feature type="transmembrane region" description="Helical" evidence="1">
    <location>
        <begin position="12"/>
        <end position="32"/>
    </location>
</feature>
<keyword evidence="1" id="KW-0812">Transmembrane</keyword>
<dbReference type="EMBL" id="MN740943">
    <property type="protein sequence ID" value="QHU18999.1"/>
    <property type="molecule type" value="Genomic_DNA"/>
</dbReference>
<proteinExistence type="predicted"/>